<dbReference type="InterPro" id="IPR026489">
    <property type="entry name" value="CXC_dom"/>
</dbReference>
<keyword evidence="2" id="KW-0808">Transferase</keyword>
<feature type="region of interest" description="Disordered" evidence="7">
    <location>
        <begin position="961"/>
        <end position="1018"/>
    </location>
</feature>
<organism evidence="10 11">
    <name type="scientific">Aulographum hederae CBS 113979</name>
    <dbReference type="NCBI Taxonomy" id="1176131"/>
    <lineage>
        <taxon>Eukaryota</taxon>
        <taxon>Fungi</taxon>
        <taxon>Dikarya</taxon>
        <taxon>Ascomycota</taxon>
        <taxon>Pezizomycotina</taxon>
        <taxon>Dothideomycetes</taxon>
        <taxon>Pleosporomycetidae</taxon>
        <taxon>Aulographales</taxon>
        <taxon>Aulographaceae</taxon>
    </lineage>
</organism>
<dbReference type="OrthoDB" id="6141102at2759"/>
<feature type="compositionally biased region" description="Basic residues" evidence="7">
    <location>
        <begin position="809"/>
        <end position="819"/>
    </location>
</feature>
<dbReference type="GO" id="GO:0140951">
    <property type="term" value="F:histone H3K27 trimethyltransferase activity"/>
    <property type="evidence" value="ECO:0007669"/>
    <property type="project" value="UniProtKB-EC"/>
</dbReference>
<dbReference type="InterPro" id="IPR041355">
    <property type="entry name" value="Pre-SET_CXC"/>
</dbReference>
<dbReference type="GO" id="GO:0032259">
    <property type="term" value="P:methylation"/>
    <property type="evidence" value="ECO:0007669"/>
    <property type="project" value="UniProtKB-KW"/>
</dbReference>
<evidence type="ECO:0000256" key="4">
    <source>
        <dbReference type="ARBA" id="ARBA00023015"/>
    </source>
</evidence>
<keyword evidence="5" id="KW-0804">Transcription</keyword>
<feature type="compositionally biased region" description="Polar residues" evidence="7">
    <location>
        <begin position="865"/>
        <end position="889"/>
    </location>
</feature>
<dbReference type="AlphaFoldDB" id="A0A6G1HB19"/>
<dbReference type="GO" id="GO:0031507">
    <property type="term" value="P:heterochromatin formation"/>
    <property type="evidence" value="ECO:0007669"/>
    <property type="project" value="TreeGrafter"/>
</dbReference>
<dbReference type="InterPro" id="IPR045318">
    <property type="entry name" value="EZH1/2-like"/>
</dbReference>
<gene>
    <name evidence="10" type="ORF">K402DRAFT_417860</name>
</gene>
<evidence type="ECO:0000259" key="8">
    <source>
        <dbReference type="PROSITE" id="PS50280"/>
    </source>
</evidence>
<feature type="compositionally biased region" description="Polar residues" evidence="7">
    <location>
        <begin position="57"/>
        <end position="72"/>
    </location>
</feature>
<evidence type="ECO:0000256" key="3">
    <source>
        <dbReference type="ARBA" id="ARBA00022691"/>
    </source>
</evidence>
<keyword evidence="3" id="KW-0949">S-adenosyl-L-methionine</keyword>
<feature type="compositionally biased region" description="Basic residues" evidence="7">
    <location>
        <begin position="828"/>
        <end position="840"/>
    </location>
</feature>
<dbReference type="Proteomes" id="UP000800041">
    <property type="component" value="Unassembled WGS sequence"/>
</dbReference>
<keyword evidence="1" id="KW-0489">Methyltransferase</keyword>
<keyword evidence="4" id="KW-0805">Transcription regulation</keyword>
<feature type="region of interest" description="Disordered" evidence="7">
    <location>
        <begin position="796"/>
        <end position="947"/>
    </location>
</feature>
<feature type="domain" description="SET" evidence="8">
    <location>
        <begin position="666"/>
        <end position="785"/>
    </location>
</feature>
<dbReference type="PROSITE" id="PS51633">
    <property type="entry name" value="CXC"/>
    <property type="match status" value="1"/>
</dbReference>
<dbReference type="SMART" id="SM00317">
    <property type="entry name" value="SET"/>
    <property type="match status" value="1"/>
</dbReference>
<proteinExistence type="predicted"/>
<dbReference type="GO" id="GO:0003682">
    <property type="term" value="F:chromatin binding"/>
    <property type="evidence" value="ECO:0007669"/>
    <property type="project" value="TreeGrafter"/>
</dbReference>
<dbReference type="PANTHER" id="PTHR45747">
    <property type="entry name" value="HISTONE-LYSINE N-METHYLTRANSFERASE E(Z)"/>
    <property type="match status" value="1"/>
</dbReference>
<keyword evidence="11" id="KW-1185">Reference proteome</keyword>
<sequence length="1018" mass="112944">MPGAVVDLTADSDDGATRPQYSLQRRRRQGPSTLRGKEVIVIPDSDDSGDGSITSSLQQGTNSSPAKTTAQKFTADGPPRTQRLKIIRKRTPSPMAHKVKADASTKLHSANGVKTTLLKLSHKSQKKHVSSKQSLNQVDGAKNIPKKSMEVAHSPARIVETIPQTIFAATKVWEKCLNEFHEDHRRSTQRLLSRNRRYLEFARQSTSPHSPALLGLNATRRCSDSTSPFAGMRNIHSSVTTVGSKAGMLTQDIYPENRGKTKTTMLVVQVTKHNSDAVAVPPYSWYTGLKQNLLAENNRLLLVAPFLDDEILHSDATMAGQFEEELRNRFVFLLTERQEQVTRYQQSQTFAEYADAFLAEMGCSWEDVLRYLLTPTAQLASVPGQALSNQDRQDWMDRKVFRSENLPELQAWVMVLSLLPGSSNERIILAGLACVACWKISELSLWDFARKSSVLQRITSNVNPGRSPSNESSRDILFRSLACRVCHLHNCPNHGEILEDDAARFEDYDSYESGLEEVYGSMINAPKRVNAMARSHARGNDEAQKSTRSKAAAHELHKRDPFYPCSHEGSSCEQARCSCYMGNIACEKTCTCPATCTRRYRGCTCAHVGKPCSQTSKCRCQELNRECDPDICGTCGAAEALNPLNRYSDKVLAKACQNINIQRNVPKCTRMGHSEVHGFGLYMGEDIIKGTYIGEYKGEIIGSEESDRRGTVYHYLKTEYLFKLNKAQDVDSTKMGNKLRFINDSIKENAINCTSRVMLCNTVHRIGVFATKTIQAGEELFFNYGAEFWEKKAEQAKKKSNNSAVAVKSSKKVKNKRGSGKMPPPSVKKTRGIARKITKPKTRDSSIRSDSTGTNRPSPRLALDSPSSTPSKTRSQSGSTANAHGQGQPSGRPPRASAVQAKALVGNLVSRTQQQLRETFESDDIGPPTSSARSRPHPVDADEEAINGNIDVYADEDAQSEFEMADGEEESSSEESSEEDLVVEKRGRPRKASVALGSQKSNYGLRGKKRRRSERDYD</sequence>
<dbReference type="InterPro" id="IPR046341">
    <property type="entry name" value="SET_dom_sf"/>
</dbReference>
<evidence type="ECO:0000313" key="11">
    <source>
        <dbReference type="Proteomes" id="UP000800041"/>
    </source>
</evidence>
<dbReference type="GO" id="GO:0005634">
    <property type="term" value="C:nucleus"/>
    <property type="evidence" value="ECO:0007669"/>
    <property type="project" value="TreeGrafter"/>
</dbReference>
<evidence type="ECO:0000313" key="10">
    <source>
        <dbReference type="EMBL" id="KAF1990423.1"/>
    </source>
</evidence>
<feature type="region of interest" description="Disordered" evidence="7">
    <location>
        <begin position="1"/>
        <end position="82"/>
    </location>
</feature>
<dbReference type="Pfam" id="PF18264">
    <property type="entry name" value="preSET_CXC"/>
    <property type="match status" value="1"/>
</dbReference>
<feature type="domain" description="CXC" evidence="9">
    <location>
        <begin position="543"/>
        <end position="652"/>
    </location>
</feature>
<dbReference type="InterPro" id="IPR001214">
    <property type="entry name" value="SET_dom"/>
</dbReference>
<reference evidence="10" key="1">
    <citation type="journal article" date="2020" name="Stud. Mycol.">
        <title>101 Dothideomycetes genomes: a test case for predicting lifestyles and emergence of pathogens.</title>
        <authorList>
            <person name="Haridas S."/>
            <person name="Albert R."/>
            <person name="Binder M."/>
            <person name="Bloem J."/>
            <person name="Labutti K."/>
            <person name="Salamov A."/>
            <person name="Andreopoulos B."/>
            <person name="Baker S."/>
            <person name="Barry K."/>
            <person name="Bills G."/>
            <person name="Bluhm B."/>
            <person name="Cannon C."/>
            <person name="Castanera R."/>
            <person name="Culley D."/>
            <person name="Daum C."/>
            <person name="Ezra D."/>
            <person name="Gonzalez J."/>
            <person name="Henrissat B."/>
            <person name="Kuo A."/>
            <person name="Liang C."/>
            <person name="Lipzen A."/>
            <person name="Lutzoni F."/>
            <person name="Magnuson J."/>
            <person name="Mondo S."/>
            <person name="Nolan M."/>
            <person name="Ohm R."/>
            <person name="Pangilinan J."/>
            <person name="Park H.-J."/>
            <person name="Ramirez L."/>
            <person name="Alfaro M."/>
            <person name="Sun H."/>
            <person name="Tritt A."/>
            <person name="Yoshinaga Y."/>
            <person name="Zwiers L.-H."/>
            <person name="Turgeon B."/>
            <person name="Goodwin S."/>
            <person name="Spatafora J."/>
            <person name="Crous P."/>
            <person name="Grigoriev I."/>
        </authorList>
    </citation>
    <scope>NUCLEOTIDE SEQUENCE</scope>
    <source>
        <strain evidence="10">CBS 113979</strain>
    </source>
</reference>
<evidence type="ECO:0000256" key="6">
    <source>
        <dbReference type="ARBA" id="ARBA00048568"/>
    </source>
</evidence>
<dbReference type="Gene3D" id="2.170.270.10">
    <property type="entry name" value="SET domain"/>
    <property type="match status" value="1"/>
</dbReference>
<accession>A0A6G1HB19</accession>
<evidence type="ECO:0000259" key="9">
    <source>
        <dbReference type="PROSITE" id="PS51633"/>
    </source>
</evidence>
<feature type="compositionally biased region" description="Polar residues" evidence="7">
    <location>
        <begin position="848"/>
        <end position="857"/>
    </location>
</feature>
<protein>
    <recommendedName>
        <fullName evidence="12">SET domain-containing protein</fullName>
    </recommendedName>
</protein>
<evidence type="ECO:0000256" key="7">
    <source>
        <dbReference type="SAM" id="MobiDB-lite"/>
    </source>
</evidence>
<evidence type="ECO:0000256" key="2">
    <source>
        <dbReference type="ARBA" id="ARBA00022679"/>
    </source>
</evidence>
<dbReference type="Pfam" id="PF00856">
    <property type="entry name" value="SET"/>
    <property type="match status" value="1"/>
</dbReference>
<feature type="region of interest" description="Disordered" evidence="7">
    <location>
        <begin position="533"/>
        <end position="553"/>
    </location>
</feature>
<dbReference type="EMBL" id="ML977142">
    <property type="protein sequence ID" value="KAF1990423.1"/>
    <property type="molecule type" value="Genomic_DNA"/>
</dbReference>
<name>A0A6G1HB19_9PEZI</name>
<comment type="catalytic activity">
    <reaction evidence="6">
        <text>L-lysyl(27)-[histone H3] + 3 S-adenosyl-L-methionine = N(6),N(6),N(6)-trimethyl-L-lysyl(27)-[histone H3] + 3 S-adenosyl-L-homocysteine + 3 H(+)</text>
        <dbReference type="Rhea" id="RHEA:60292"/>
        <dbReference type="Rhea" id="RHEA-COMP:15535"/>
        <dbReference type="Rhea" id="RHEA-COMP:15548"/>
        <dbReference type="ChEBI" id="CHEBI:15378"/>
        <dbReference type="ChEBI" id="CHEBI:29969"/>
        <dbReference type="ChEBI" id="CHEBI:57856"/>
        <dbReference type="ChEBI" id="CHEBI:59789"/>
        <dbReference type="ChEBI" id="CHEBI:61961"/>
        <dbReference type="EC" id="2.1.1.356"/>
    </reaction>
</comment>
<dbReference type="SUPFAM" id="SSF82199">
    <property type="entry name" value="SET domain"/>
    <property type="match status" value="1"/>
</dbReference>
<evidence type="ECO:0000256" key="5">
    <source>
        <dbReference type="ARBA" id="ARBA00023163"/>
    </source>
</evidence>
<feature type="compositionally biased region" description="Acidic residues" evidence="7">
    <location>
        <begin position="961"/>
        <end position="981"/>
    </location>
</feature>
<evidence type="ECO:0000256" key="1">
    <source>
        <dbReference type="ARBA" id="ARBA00022603"/>
    </source>
</evidence>
<evidence type="ECO:0008006" key="12">
    <source>
        <dbReference type="Google" id="ProtNLM"/>
    </source>
</evidence>
<dbReference type="PROSITE" id="PS50280">
    <property type="entry name" value="SET"/>
    <property type="match status" value="1"/>
</dbReference>
<dbReference type="PANTHER" id="PTHR45747:SF4">
    <property type="entry name" value="HISTONE-LYSINE N-METHYLTRANSFERASE E(Z)"/>
    <property type="match status" value="1"/>
</dbReference>